<dbReference type="InterPro" id="IPR011044">
    <property type="entry name" value="Quino_amine_DH_bsu"/>
</dbReference>
<dbReference type="SUPFAM" id="SSF50969">
    <property type="entry name" value="YVTN repeat-like/Quinoprotein amine dehydrogenase"/>
    <property type="match status" value="1"/>
</dbReference>
<accession>A0A4R4N627</accession>
<dbReference type="EMBL" id="SMJZ01000092">
    <property type="protein sequence ID" value="TDC04289.1"/>
    <property type="molecule type" value="Genomic_DNA"/>
</dbReference>
<protein>
    <recommendedName>
        <fullName evidence="3">ABC transporter</fullName>
    </recommendedName>
</protein>
<reference evidence="1 2" key="1">
    <citation type="submission" date="2019-02" db="EMBL/GenBank/DDBJ databases">
        <title>Draft genome sequences of novel Actinobacteria.</title>
        <authorList>
            <person name="Sahin N."/>
            <person name="Ay H."/>
            <person name="Saygin H."/>
        </authorList>
    </citation>
    <scope>NUCLEOTIDE SEQUENCE [LARGE SCALE GENOMIC DNA]</scope>
    <source>
        <strain evidence="1 2">KC201</strain>
    </source>
</reference>
<keyword evidence="2" id="KW-1185">Reference proteome</keyword>
<name>A0A4R4N627_9ACTN</name>
<dbReference type="PROSITE" id="PS51257">
    <property type="entry name" value="PROKAR_LIPOPROTEIN"/>
    <property type="match status" value="1"/>
</dbReference>
<dbReference type="RefSeq" id="WP_132334943.1">
    <property type="nucleotide sequence ID" value="NZ_SMJZ01000092.1"/>
</dbReference>
<evidence type="ECO:0008006" key="3">
    <source>
        <dbReference type="Google" id="ProtNLM"/>
    </source>
</evidence>
<proteinExistence type="predicted"/>
<evidence type="ECO:0000313" key="2">
    <source>
        <dbReference type="Proteomes" id="UP000295157"/>
    </source>
</evidence>
<dbReference type="AlphaFoldDB" id="A0A4R4N627"/>
<sequence length="385" mass="40570">MRAPLAAALAGLVLLTGCARQPRPDEPTPTPHGYVAGAEEMPEPQSRLLLAGDRAGAVHVLDLLTGKVSPVAGIEQVENVTGDGRFAYLTTATGALRVVDTGAWTVDHGDHVHYYRAAARGLGALRGRPPYTIHGDATVTAVRSSDGTVTLLDRARMEKGEPAETGRFTAAVAVPYAEHVVAAVGGEVRIMTRDGEPGRVVGECEDAAGAAVTRRGAVLGCAHGALLVTEEDGRFDSVRIPYPRVPSAGRRAREFRHRPGSTILAAKAGDAGVWVLDVTARTWRRLTTGPAVAVNAAGDGMPVLVLTREGVLHAYEPGSGEERARTELLRTPLTGAPTIEVDTARAYVNDPAGGTVHEIDYNDGLRRARTFEPGFAPAHMTETGR</sequence>
<comment type="caution">
    <text evidence="1">The sequence shown here is derived from an EMBL/GenBank/DDBJ whole genome shotgun (WGS) entry which is preliminary data.</text>
</comment>
<organism evidence="1 2">
    <name type="scientific">Nonomuraea longispora</name>
    <dbReference type="NCBI Taxonomy" id="1848320"/>
    <lineage>
        <taxon>Bacteria</taxon>
        <taxon>Bacillati</taxon>
        <taxon>Actinomycetota</taxon>
        <taxon>Actinomycetes</taxon>
        <taxon>Streptosporangiales</taxon>
        <taxon>Streptosporangiaceae</taxon>
        <taxon>Nonomuraea</taxon>
    </lineage>
</organism>
<dbReference type="Proteomes" id="UP000295157">
    <property type="component" value="Unassembled WGS sequence"/>
</dbReference>
<evidence type="ECO:0000313" key="1">
    <source>
        <dbReference type="EMBL" id="TDC04289.1"/>
    </source>
</evidence>
<gene>
    <name evidence="1" type="ORF">E1267_23430</name>
</gene>
<dbReference type="OrthoDB" id="60524at2"/>